<dbReference type="Gene3D" id="3.40.50.1820">
    <property type="entry name" value="alpha/beta hydrolase"/>
    <property type="match status" value="1"/>
</dbReference>
<accession>A0A1G6ZM43</accession>
<evidence type="ECO:0000313" key="1">
    <source>
        <dbReference type="EMBL" id="SDE03894.1"/>
    </source>
</evidence>
<keyword evidence="2" id="KW-1185">Reference proteome</keyword>
<gene>
    <name evidence="1" type="ORF">SAMN05421538_103311</name>
</gene>
<dbReference type="STRING" id="591205.SAMN05421538_103311"/>
<dbReference type="SUPFAM" id="SSF53474">
    <property type="entry name" value="alpha/beta-Hydrolases"/>
    <property type="match status" value="1"/>
</dbReference>
<dbReference type="AlphaFoldDB" id="A0A1G6ZM43"/>
<dbReference type="RefSeq" id="WP_143025647.1">
    <property type="nucleotide sequence ID" value="NZ_FNAH01000003.1"/>
</dbReference>
<dbReference type="InterPro" id="IPR029058">
    <property type="entry name" value="AB_hydrolase_fold"/>
</dbReference>
<sequence>MTYLQKIGTDRARITRLTAAGTTNRLGANIIVPAQPAALPPLLVLHGISRNASELTGLFRSEAESCGRMVIVPHFDAANWRFFQRPGRAARPDHALLALLSAVALEHPQFAGPVSLFGHSGGAQLAHRFAMLYPQKVADLHLAAAGWYCLPDRSMAWPCGLAESGDSRDDIWLRRSRAGLTAFLDRTFHIYVGSRDTDRDKTLRQTPELDRIQGRTRLARARLYAATLEQAAQAAGLRPRVALHELAGCGHDVAWAIRHAGLARRVCANAAAEIPPVKITA</sequence>
<name>A0A1G6ZM43_9RHOB</name>
<dbReference type="EMBL" id="FNAH01000003">
    <property type="protein sequence ID" value="SDE03894.1"/>
    <property type="molecule type" value="Genomic_DNA"/>
</dbReference>
<proteinExistence type="predicted"/>
<reference evidence="1 2" key="1">
    <citation type="submission" date="2016-10" db="EMBL/GenBank/DDBJ databases">
        <authorList>
            <person name="de Groot N.N."/>
        </authorList>
    </citation>
    <scope>NUCLEOTIDE SEQUENCE [LARGE SCALE GENOMIC DNA]</scope>
    <source>
        <strain evidence="1 2">DSM 22220</strain>
    </source>
</reference>
<organism evidence="1 2">
    <name type="scientific">Paracoccus isoporae</name>
    <dbReference type="NCBI Taxonomy" id="591205"/>
    <lineage>
        <taxon>Bacteria</taxon>
        <taxon>Pseudomonadati</taxon>
        <taxon>Pseudomonadota</taxon>
        <taxon>Alphaproteobacteria</taxon>
        <taxon>Rhodobacterales</taxon>
        <taxon>Paracoccaceae</taxon>
        <taxon>Paracoccus</taxon>
    </lineage>
</organism>
<dbReference type="OrthoDB" id="332706at2"/>
<protein>
    <submittedName>
        <fullName evidence="1">Pimeloyl-ACP methyl ester carboxylesterase</fullName>
    </submittedName>
</protein>
<dbReference type="Proteomes" id="UP000199344">
    <property type="component" value="Unassembled WGS sequence"/>
</dbReference>
<evidence type="ECO:0000313" key="2">
    <source>
        <dbReference type="Proteomes" id="UP000199344"/>
    </source>
</evidence>